<feature type="domain" description="His-Me finger endonuclease beta4-alpha2" evidence="1">
    <location>
        <begin position="61"/>
        <end position="112"/>
    </location>
</feature>
<accession>A0A1F5SQF5</accession>
<dbReference type="EMBL" id="MFGC01000004">
    <property type="protein sequence ID" value="OGF28912.1"/>
    <property type="molecule type" value="Genomic_DNA"/>
</dbReference>
<dbReference type="Proteomes" id="UP000178925">
    <property type="component" value="Unassembled WGS sequence"/>
</dbReference>
<evidence type="ECO:0000259" key="1">
    <source>
        <dbReference type="Pfam" id="PF18275"/>
    </source>
</evidence>
<gene>
    <name evidence="2" type="ORF">A2242_00840</name>
</gene>
<dbReference type="Pfam" id="PF18275">
    <property type="entry name" value="His_Me_b4a2"/>
    <property type="match status" value="1"/>
</dbReference>
<dbReference type="InterPro" id="IPR041475">
    <property type="entry name" value="His_Me_b4a2"/>
</dbReference>
<name>A0A1F5SQF5_9BACT</name>
<dbReference type="STRING" id="1797995.A2242_00840"/>
<dbReference type="Gene3D" id="3.30.60.130">
    <property type="match status" value="1"/>
</dbReference>
<proteinExistence type="predicted"/>
<dbReference type="InterPro" id="IPR044925">
    <property type="entry name" value="His-Me_finger_sf"/>
</dbReference>
<protein>
    <recommendedName>
        <fullName evidence="1">His-Me finger endonuclease beta4-alpha2 domain-containing protein</fullName>
    </recommendedName>
</protein>
<sequence length="194" mass="21965">MTKSSNKFVVAKKDIVAPQEIMVEKGDIGVIKSENKNHASIFFIRIWKQVELGVDDFEVIDVRKTGDGFSKKICNVCHKLKKTKEFAKNQNAINNRSVRRPSCKDCRIKMEGAGISRTDRIKWLKEKPVNEPFVCPICKKRTIAGVTSKVVLEHDHHTGKPGGWICDSCNTGIGRFKDDVELLKSAIEFLKKSY</sequence>
<reference evidence="2 3" key="1">
    <citation type="journal article" date="2016" name="Nat. Commun.">
        <title>Thousands of microbial genomes shed light on interconnected biogeochemical processes in an aquifer system.</title>
        <authorList>
            <person name="Anantharaman K."/>
            <person name="Brown C.T."/>
            <person name="Hug L.A."/>
            <person name="Sharon I."/>
            <person name="Castelle C.J."/>
            <person name="Probst A.J."/>
            <person name="Thomas B.C."/>
            <person name="Singh A."/>
            <person name="Wilkins M.J."/>
            <person name="Karaoz U."/>
            <person name="Brodie E.L."/>
            <person name="Williams K.H."/>
            <person name="Hubbard S.S."/>
            <person name="Banfield J.F."/>
        </authorList>
    </citation>
    <scope>NUCLEOTIDE SEQUENCE [LARGE SCALE GENOMIC DNA]</scope>
</reference>
<dbReference type="Gene3D" id="3.40.1800.10">
    <property type="entry name" value="His-Me finger endonucleases"/>
    <property type="match status" value="1"/>
</dbReference>
<evidence type="ECO:0000313" key="3">
    <source>
        <dbReference type="Proteomes" id="UP000178925"/>
    </source>
</evidence>
<dbReference type="AlphaFoldDB" id="A0A1F5SQF5"/>
<dbReference type="InterPro" id="IPR004211">
    <property type="entry name" value="Endonuclease_7"/>
</dbReference>
<dbReference type="SUPFAM" id="SSF54060">
    <property type="entry name" value="His-Me finger endonucleases"/>
    <property type="match status" value="1"/>
</dbReference>
<dbReference type="InterPro" id="IPR038563">
    <property type="entry name" value="Endonuclease_7_sf"/>
</dbReference>
<organism evidence="2 3">
    <name type="scientific">Candidatus Falkowbacteria bacterium RIFOXYA2_FULL_47_9</name>
    <dbReference type="NCBI Taxonomy" id="1797995"/>
    <lineage>
        <taxon>Bacteria</taxon>
        <taxon>Candidatus Falkowiibacteriota</taxon>
    </lineage>
</organism>
<evidence type="ECO:0000313" key="2">
    <source>
        <dbReference type="EMBL" id="OGF28912.1"/>
    </source>
</evidence>
<dbReference type="Pfam" id="PF02945">
    <property type="entry name" value="Endonuclease_7"/>
    <property type="match status" value="1"/>
</dbReference>
<comment type="caution">
    <text evidence="2">The sequence shown here is derived from an EMBL/GenBank/DDBJ whole genome shotgun (WGS) entry which is preliminary data.</text>
</comment>